<dbReference type="KEGG" id="mnt:21404613"/>
<keyword evidence="4" id="KW-1185">Reference proteome</keyword>
<proteinExistence type="predicted"/>
<name>W9RWI0_9ROSA</name>
<dbReference type="STRING" id="981085.W9RWI0"/>
<evidence type="ECO:0000313" key="4">
    <source>
        <dbReference type="Proteomes" id="UP000030645"/>
    </source>
</evidence>
<feature type="region of interest" description="Disordered" evidence="1">
    <location>
        <begin position="27"/>
        <end position="59"/>
    </location>
</feature>
<dbReference type="InterPro" id="IPR044509">
    <property type="entry name" value="RIC2/4"/>
</dbReference>
<reference evidence="4" key="1">
    <citation type="submission" date="2013-01" db="EMBL/GenBank/DDBJ databases">
        <title>Draft Genome Sequence of a Mulberry Tree, Morus notabilis C.K. Schneid.</title>
        <authorList>
            <person name="He N."/>
            <person name="Zhao S."/>
        </authorList>
    </citation>
    <scope>NUCLEOTIDE SEQUENCE</scope>
</reference>
<dbReference type="InterPro" id="IPR000095">
    <property type="entry name" value="CRIB_dom"/>
</dbReference>
<feature type="domain" description="CRIB" evidence="2">
    <location>
        <begin position="111"/>
        <end position="124"/>
    </location>
</feature>
<dbReference type="SMART" id="SM00285">
    <property type="entry name" value="PBD"/>
    <property type="match status" value="1"/>
</dbReference>
<feature type="compositionally biased region" description="Basic and acidic residues" evidence="1">
    <location>
        <begin position="38"/>
        <end position="52"/>
    </location>
</feature>
<evidence type="ECO:0000259" key="2">
    <source>
        <dbReference type="PROSITE" id="PS50108"/>
    </source>
</evidence>
<dbReference type="EMBL" id="KE345760">
    <property type="protein sequence ID" value="EXC14272.1"/>
    <property type="molecule type" value="Genomic_DNA"/>
</dbReference>
<dbReference type="Pfam" id="PF00786">
    <property type="entry name" value="PBD"/>
    <property type="match status" value="1"/>
</dbReference>
<accession>W9RWI0</accession>
<evidence type="ECO:0000256" key="1">
    <source>
        <dbReference type="SAM" id="MobiDB-lite"/>
    </source>
</evidence>
<dbReference type="PANTHER" id="PTHR46931:SF14">
    <property type="entry name" value="CRIB DOMAIN-CONTAINING PROTEIN RIC2"/>
    <property type="match status" value="1"/>
</dbReference>
<dbReference type="Proteomes" id="UP000030645">
    <property type="component" value="Unassembled WGS sequence"/>
</dbReference>
<dbReference type="AlphaFoldDB" id="W9RWI0"/>
<dbReference type="eggNOG" id="ENOG502S24M">
    <property type="taxonomic scope" value="Eukaryota"/>
</dbReference>
<organism evidence="3 4">
    <name type="scientific">Morus notabilis</name>
    <dbReference type="NCBI Taxonomy" id="981085"/>
    <lineage>
        <taxon>Eukaryota</taxon>
        <taxon>Viridiplantae</taxon>
        <taxon>Streptophyta</taxon>
        <taxon>Embryophyta</taxon>
        <taxon>Tracheophyta</taxon>
        <taxon>Spermatophyta</taxon>
        <taxon>Magnoliopsida</taxon>
        <taxon>eudicotyledons</taxon>
        <taxon>Gunneridae</taxon>
        <taxon>Pentapetalae</taxon>
        <taxon>rosids</taxon>
        <taxon>fabids</taxon>
        <taxon>Rosales</taxon>
        <taxon>Moraceae</taxon>
        <taxon>Moreae</taxon>
        <taxon>Morus</taxon>
    </lineage>
</organism>
<dbReference type="OrthoDB" id="678664at2759"/>
<evidence type="ECO:0000313" key="3">
    <source>
        <dbReference type="EMBL" id="EXC14272.1"/>
    </source>
</evidence>
<sequence length="196" mass="22065">MRSDRVERFVVLPFAIGCASESSIALGKSSTTNQVKKPCHDEEQKPTRRPETEESSLSQVKNKRNGFISFLTLPKPYISGGIQRLIRSIKSLSQIFVYKEEIEEIEKEIEIGYPTDVKHVTHIGLDGSTTTNPVKGWKNLNPPEVFSFPSISLKHFELAMAAQSDHHEQPQDVDINKVATEYNQKNNNVATKNLKA</sequence>
<dbReference type="PROSITE" id="PS50108">
    <property type="entry name" value="CRIB"/>
    <property type="match status" value="1"/>
</dbReference>
<gene>
    <name evidence="3" type="ORF">L484_021771</name>
</gene>
<dbReference type="PANTHER" id="PTHR46931">
    <property type="entry name" value="CRIB DOMAIN-CONTAINING PROTEIN RIC2"/>
    <property type="match status" value="1"/>
</dbReference>
<protein>
    <recommendedName>
        <fullName evidence="2">CRIB domain-containing protein</fullName>
    </recommendedName>
</protein>